<comment type="caution">
    <text evidence="3">The sequence shown here is derived from an EMBL/GenBank/DDBJ whole genome shotgun (WGS) entry which is preliminary data.</text>
</comment>
<dbReference type="EMBL" id="BGPR01033917">
    <property type="protein sequence ID" value="GBO08042.1"/>
    <property type="molecule type" value="Genomic_DNA"/>
</dbReference>
<gene>
    <name evidence="2" type="ORF">AVEN_156718_1</name>
    <name evidence="3" type="ORF">AVEN_180427_1</name>
</gene>
<dbReference type="Proteomes" id="UP000499080">
    <property type="component" value="Unassembled WGS sequence"/>
</dbReference>
<sequence>MPGVLKRSDKMKIIWCDIRAAMDVLVRPDPCLSRTSALLTQIPYTKPIPVFVTLDSPPKLPLVGDEFQLRMFCANAKTLLHLAFQSPTMYPSTPPSSNSATAQLAPSTDGV</sequence>
<evidence type="ECO:0000256" key="1">
    <source>
        <dbReference type="SAM" id="MobiDB-lite"/>
    </source>
</evidence>
<protein>
    <submittedName>
        <fullName evidence="3">Uncharacterized protein</fullName>
    </submittedName>
</protein>
<feature type="region of interest" description="Disordered" evidence="1">
    <location>
        <begin position="89"/>
        <end position="111"/>
    </location>
</feature>
<dbReference type="AlphaFoldDB" id="A0A4Y2U5Z3"/>
<keyword evidence="4" id="KW-1185">Reference proteome</keyword>
<evidence type="ECO:0000313" key="4">
    <source>
        <dbReference type="Proteomes" id="UP000499080"/>
    </source>
</evidence>
<dbReference type="EMBL" id="BGPR01033916">
    <property type="protein sequence ID" value="GBO08040.1"/>
    <property type="molecule type" value="Genomic_DNA"/>
</dbReference>
<reference evidence="3 4" key="1">
    <citation type="journal article" date="2019" name="Sci. Rep.">
        <title>Orb-weaving spider Araneus ventricosus genome elucidates the spidroin gene catalogue.</title>
        <authorList>
            <person name="Kono N."/>
            <person name="Nakamura H."/>
            <person name="Ohtoshi R."/>
            <person name="Moran D.A.P."/>
            <person name="Shinohara A."/>
            <person name="Yoshida Y."/>
            <person name="Fujiwara M."/>
            <person name="Mori M."/>
            <person name="Tomita M."/>
            <person name="Arakawa K."/>
        </authorList>
    </citation>
    <scope>NUCLEOTIDE SEQUENCE [LARGE SCALE GENOMIC DNA]</scope>
</reference>
<evidence type="ECO:0000313" key="3">
    <source>
        <dbReference type="EMBL" id="GBO08042.1"/>
    </source>
</evidence>
<organism evidence="3 4">
    <name type="scientific">Araneus ventricosus</name>
    <name type="common">Orbweaver spider</name>
    <name type="synonym">Epeira ventricosa</name>
    <dbReference type="NCBI Taxonomy" id="182803"/>
    <lineage>
        <taxon>Eukaryota</taxon>
        <taxon>Metazoa</taxon>
        <taxon>Ecdysozoa</taxon>
        <taxon>Arthropoda</taxon>
        <taxon>Chelicerata</taxon>
        <taxon>Arachnida</taxon>
        <taxon>Araneae</taxon>
        <taxon>Araneomorphae</taxon>
        <taxon>Entelegynae</taxon>
        <taxon>Araneoidea</taxon>
        <taxon>Araneidae</taxon>
        <taxon>Araneus</taxon>
    </lineage>
</organism>
<accession>A0A4Y2U5Z3</accession>
<evidence type="ECO:0000313" key="2">
    <source>
        <dbReference type="EMBL" id="GBO08040.1"/>
    </source>
</evidence>
<proteinExistence type="predicted"/>
<name>A0A4Y2U5Z3_ARAVE</name>
<feature type="compositionally biased region" description="Low complexity" evidence="1">
    <location>
        <begin position="89"/>
        <end position="102"/>
    </location>
</feature>